<dbReference type="SUPFAM" id="SSF57667">
    <property type="entry name" value="beta-beta-alpha zinc fingers"/>
    <property type="match status" value="4"/>
</dbReference>
<evidence type="ECO:0000313" key="14">
    <source>
        <dbReference type="EMBL" id="PIO34136.1"/>
    </source>
</evidence>
<evidence type="ECO:0000256" key="3">
    <source>
        <dbReference type="ARBA" id="ARBA00006991"/>
    </source>
</evidence>
<dbReference type="SMART" id="SM00355">
    <property type="entry name" value="ZnF_C2H2"/>
    <property type="match status" value="7"/>
</dbReference>
<evidence type="ECO:0000256" key="7">
    <source>
        <dbReference type="ARBA" id="ARBA00022833"/>
    </source>
</evidence>
<dbReference type="PANTHER" id="PTHR23226:SF391">
    <property type="entry name" value="OOCYTE ZINC FINGER PROTEIN XLCOF6.1-LIKE"/>
    <property type="match status" value="1"/>
</dbReference>
<evidence type="ECO:0000256" key="8">
    <source>
        <dbReference type="ARBA" id="ARBA00023015"/>
    </source>
</evidence>
<keyword evidence="6 12" id="KW-0863">Zinc-finger</keyword>
<comment type="subcellular location">
    <subcellularLocation>
        <location evidence="2">Nucleus</location>
    </subcellularLocation>
</comment>
<comment type="similarity">
    <text evidence="3">Belongs to the krueppel C2H2-type zinc-finger protein family.</text>
</comment>
<dbReference type="GO" id="GO:0008270">
    <property type="term" value="F:zinc ion binding"/>
    <property type="evidence" value="ECO:0007669"/>
    <property type="project" value="UniProtKB-KW"/>
</dbReference>
<dbReference type="FunFam" id="3.30.160.60:FF:000936">
    <property type="entry name" value="Zinc finger protein 577"/>
    <property type="match status" value="1"/>
</dbReference>
<feature type="non-terminal residue" evidence="14">
    <location>
        <position position="517"/>
    </location>
</feature>
<keyword evidence="4" id="KW-0479">Metal-binding</keyword>
<protein>
    <recommendedName>
        <fullName evidence="13">C2H2-type domain-containing protein</fullName>
    </recommendedName>
</protein>
<evidence type="ECO:0000256" key="4">
    <source>
        <dbReference type="ARBA" id="ARBA00022723"/>
    </source>
</evidence>
<proteinExistence type="inferred from homology"/>
<evidence type="ECO:0000256" key="12">
    <source>
        <dbReference type="PROSITE-ProRule" id="PRU00042"/>
    </source>
</evidence>
<keyword evidence="11" id="KW-0539">Nucleus</keyword>
<dbReference type="Pfam" id="PF00096">
    <property type="entry name" value="zf-C2H2"/>
    <property type="match status" value="4"/>
</dbReference>
<dbReference type="FunFam" id="3.30.160.60:FF:002061">
    <property type="entry name" value="Uncharacterized protein"/>
    <property type="match status" value="1"/>
</dbReference>
<keyword evidence="15" id="KW-1185">Reference proteome</keyword>
<keyword evidence="8" id="KW-0805">Transcription regulation</keyword>
<evidence type="ECO:0000256" key="11">
    <source>
        <dbReference type="ARBA" id="ARBA00023242"/>
    </source>
</evidence>
<dbReference type="EMBL" id="KV929196">
    <property type="protein sequence ID" value="PIO34136.1"/>
    <property type="molecule type" value="Genomic_DNA"/>
</dbReference>
<keyword evidence="9" id="KW-0238">DNA-binding</keyword>
<keyword evidence="5" id="KW-0677">Repeat</keyword>
<evidence type="ECO:0000256" key="1">
    <source>
        <dbReference type="ARBA" id="ARBA00003767"/>
    </source>
</evidence>
<dbReference type="PROSITE" id="PS50157">
    <property type="entry name" value="ZINC_FINGER_C2H2_2"/>
    <property type="match status" value="7"/>
</dbReference>
<name>A0A2G9S1W7_AQUCT</name>
<dbReference type="PROSITE" id="PS00028">
    <property type="entry name" value="ZINC_FINGER_C2H2_1"/>
    <property type="match status" value="6"/>
</dbReference>
<dbReference type="FunFam" id="3.30.160.60:FF:002343">
    <property type="entry name" value="Zinc finger protein 33A"/>
    <property type="match status" value="1"/>
</dbReference>
<feature type="domain" description="C2H2-type" evidence="13">
    <location>
        <begin position="393"/>
        <end position="420"/>
    </location>
</feature>
<feature type="domain" description="C2H2-type" evidence="13">
    <location>
        <begin position="338"/>
        <end position="365"/>
    </location>
</feature>
<evidence type="ECO:0000313" key="15">
    <source>
        <dbReference type="Proteomes" id="UP000228934"/>
    </source>
</evidence>
<dbReference type="GO" id="GO:0000978">
    <property type="term" value="F:RNA polymerase II cis-regulatory region sequence-specific DNA binding"/>
    <property type="evidence" value="ECO:0007669"/>
    <property type="project" value="TreeGrafter"/>
</dbReference>
<feature type="domain" description="C2H2-type" evidence="13">
    <location>
        <begin position="451"/>
        <end position="479"/>
    </location>
</feature>
<evidence type="ECO:0000256" key="6">
    <source>
        <dbReference type="ARBA" id="ARBA00022771"/>
    </source>
</evidence>
<evidence type="ECO:0000256" key="9">
    <source>
        <dbReference type="ARBA" id="ARBA00023125"/>
    </source>
</evidence>
<organism evidence="14 15">
    <name type="scientific">Aquarana catesbeiana</name>
    <name type="common">American bullfrog</name>
    <name type="synonym">Rana catesbeiana</name>
    <dbReference type="NCBI Taxonomy" id="8400"/>
    <lineage>
        <taxon>Eukaryota</taxon>
        <taxon>Metazoa</taxon>
        <taxon>Chordata</taxon>
        <taxon>Craniata</taxon>
        <taxon>Vertebrata</taxon>
        <taxon>Euteleostomi</taxon>
        <taxon>Amphibia</taxon>
        <taxon>Batrachia</taxon>
        <taxon>Anura</taxon>
        <taxon>Neobatrachia</taxon>
        <taxon>Ranoidea</taxon>
        <taxon>Ranidae</taxon>
        <taxon>Aquarana</taxon>
    </lineage>
</organism>
<keyword evidence="10" id="KW-0804">Transcription</keyword>
<evidence type="ECO:0000256" key="10">
    <source>
        <dbReference type="ARBA" id="ARBA00023163"/>
    </source>
</evidence>
<sequence length="517" mass="58198">MDKSRRPLVNEMLNFTLEILYLLTGEDYITFKLSDGWVAPNLKKMQDPTMELPPSSPTPERSNTKKILEVTQKFIELLTGEVPIRYQDVSVAVENPQSSDGHKEVYKEVVVENYPTLDFHDLIYSPGPLRGLPATTASSHGQVNEAGFIIAVNRQEVSATVEADAKDSLNHIVSVQDGNAVGNIYNDHGYTAVYAKEVLVSMENGNLTTIYTPHEDIAYISSEVTEISVIGNEELPANTIYTPQFKNQDPFRGEESANLIDEVPLPAKKETTNLCKANLADKRKISVCSKSEEDLSRKLELRKAEGQKNFSCSQCNKRFSCRSLLNRHERIHTGLMPFACPECGRCFNRVENLAAHVRIHKGEKTFSCPCGRVFLRKESLVLHKRTHSGEKPFSCTDCLKSFTNSSDLTRHKRIHLNWKPFLCSECGKCFTNKADLGRHQKTHQDKILPCPECKQLCEQLFLSNVDLAGHQRAHSKEVAFSCSDCGKGFQHEIDLSNHLSTHLINESYPFLKGHQDT</sequence>
<feature type="domain" description="C2H2-type" evidence="13">
    <location>
        <begin position="421"/>
        <end position="443"/>
    </location>
</feature>
<keyword evidence="7" id="KW-0862">Zinc</keyword>
<evidence type="ECO:0000256" key="5">
    <source>
        <dbReference type="ARBA" id="ARBA00022737"/>
    </source>
</evidence>
<dbReference type="GO" id="GO:0000981">
    <property type="term" value="F:DNA-binding transcription factor activity, RNA polymerase II-specific"/>
    <property type="evidence" value="ECO:0007669"/>
    <property type="project" value="TreeGrafter"/>
</dbReference>
<dbReference type="FunFam" id="3.30.160.60:FF:001480">
    <property type="entry name" value="Si:cabz01071911.3"/>
    <property type="match status" value="1"/>
</dbReference>
<reference evidence="15" key="1">
    <citation type="journal article" date="2017" name="Nat. Commun.">
        <title>The North American bullfrog draft genome provides insight into hormonal regulation of long noncoding RNA.</title>
        <authorList>
            <person name="Hammond S.A."/>
            <person name="Warren R.L."/>
            <person name="Vandervalk B.P."/>
            <person name="Kucuk E."/>
            <person name="Khan H."/>
            <person name="Gibb E.A."/>
            <person name="Pandoh P."/>
            <person name="Kirk H."/>
            <person name="Zhao Y."/>
            <person name="Jones M."/>
            <person name="Mungall A.J."/>
            <person name="Coope R."/>
            <person name="Pleasance S."/>
            <person name="Moore R.A."/>
            <person name="Holt R.A."/>
            <person name="Round J.M."/>
            <person name="Ohora S."/>
            <person name="Walle B.V."/>
            <person name="Veldhoen N."/>
            <person name="Helbing C.C."/>
            <person name="Birol I."/>
        </authorList>
    </citation>
    <scope>NUCLEOTIDE SEQUENCE [LARGE SCALE GENOMIC DNA]</scope>
</reference>
<gene>
    <name evidence="14" type="ORF">AB205_0000890</name>
</gene>
<feature type="domain" description="C2H2-type" evidence="13">
    <location>
        <begin position="310"/>
        <end position="337"/>
    </location>
</feature>
<dbReference type="GO" id="GO:0005634">
    <property type="term" value="C:nucleus"/>
    <property type="evidence" value="ECO:0007669"/>
    <property type="project" value="UniProtKB-SubCell"/>
</dbReference>
<dbReference type="InterPro" id="IPR036236">
    <property type="entry name" value="Znf_C2H2_sf"/>
</dbReference>
<dbReference type="OrthoDB" id="654211at2759"/>
<dbReference type="Proteomes" id="UP000228934">
    <property type="component" value="Unassembled WGS sequence"/>
</dbReference>
<evidence type="ECO:0000259" key="13">
    <source>
        <dbReference type="PROSITE" id="PS50157"/>
    </source>
</evidence>
<dbReference type="Gene3D" id="3.30.160.60">
    <property type="entry name" value="Classic Zinc Finger"/>
    <property type="match status" value="6"/>
</dbReference>
<feature type="domain" description="C2H2-type" evidence="13">
    <location>
        <begin position="366"/>
        <end position="392"/>
    </location>
</feature>
<comment type="function">
    <text evidence="1">May be involved in transcriptional regulation.</text>
</comment>
<evidence type="ECO:0000256" key="2">
    <source>
        <dbReference type="ARBA" id="ARBA00004123"/>
    </source>
</evidence>
<dbReference type="PANTHER" id="PTHR23226">
    <property type="entry name" value="ZINC FINGER AND SCAN DOMAIN-CONTAINING"/>
    <property type="match status" value="1"/>
</dbReference>
<feature type="domain" description="C2H2-type" evidence="13">
    <location>
        <begin position="480"/>
        <end position="507"/>
    </location>
</feature>
<dbReference type="AlphaFoldDB" id="A0A2G9S1W7"/>
<accession>A0A2G9S1W7</accession>
<dbReference type="InterPro" id="IPR013087">
    <property type="entry name" value="Znf_C2H2_type"/>
</dbReference>